<keyword evidence="2" id="KW-1185">Reference proteome</keyword>
<name>A0A843TSN1_COLES</name>
<dbReference type="PANTHER" id="PTHR36720">
    <property type="entry name" value="TAF RNA POLYMERASE I SUBUNIT A"/>
    <property type="match status" value="1"/>
</dbReference>
<dbReference type="PANTHER" id="PTHR36720:SF1">
    <property type="entry name" value="TAF RNA POLYMERASE I SUBUNIT A"/>
    <property type="match status" value="1"/>
</dbReference>
<accession>A0A843TSN1</accession>
<protein>
    <submittedName>
        <fullName evidence="1">Uncharacterized protein</fullName>
    </submittedName>
</protein>
<dbReference type="OrthoDB" id="1899337at2759"/>
<dbReference type="EMBL" id="NMUH01000257">
    <property type="protein sequence ID" value="MQL75602.1"/>
    <property type="molecule type" value="Genomic_DNA"/>
</dbReference>
<evidence type="ECO:0000313" key="1">
    <source>
        <dbReference type="EMBL" id="MQL75602.1"/>
    </source>
</evidence>
<sequence>MPAIKVEPDDFDSTPVKIKIENGDYTGCVPARIDTKKAHHTGYASAEIAPVKFEKEYGGHTNCGGSANMDIEETKCDDQNVPGTRKAQKKIYGPSKRPAKFSFVKPILHEHRRRLVCLINKLAKRHKWKDASGALSTLLKGTPHGCSILEDRKHFLVAMELLRRFGNAHDYNKRIKQIYEVWMNKLVWRRKCSKKVVAKLYKELRRQRQEPTLLHVPSEIQRTSGTTELISEEGQLDDHLNAEKVSLAEGSRLLTSEGSYHGRKGVS</sequence>
<proteinExistence type="predicted"/>
<organism evidence="1 2">
    <name type="scientific">Colocasia esculenta</name>
    <name type="common">Wild taro</name>
    <name type="synonym">Arum esculentum</name>
    <dbReference type="NCBI Taxonomy" id="4460"/>
    <lineage>
        <taxon>Eukaryota</taxon>
        <taxon>Viridiplantae</taxon>
        <taxon>Streptophyta</taxon>
        <taxon>Embryophyta</taxon>
        <taxon>Tracheophyta</taxon>
        <taxon>Spermatophyta</taxon>
        <taxon>Magnoliopsida</taxon>
        <taxon>Liliopsida</taxon>
        <taxon>Araceae</taxon>
        <taxon>Aroideae</taxon>
        <taxon>Colocasieae</taxon>
        <taxon>Colocasia</taxon>
    </lineage>
</organism>
<evidence type="ECO:0000313" key="2">
    <source>
        <dbReference type="Proteomes" id="UP000652761"/>
    </source>
</evidence>
<reference evidence="1" key="1">
    <citation type="submission" date="2017-07" db="EMBL/GenBank/DDBJ databases">
        <title>Taro Niue Genome Assembly and Annotation.</title>
        <authorList>
            <person name="Atibalentja N."/>
            <person name="Keating K."/>
            <person name="Fields C.J."/>
        </authorList>
    </citation>
    <scope>NUCLEOTIDE SEQUENCE</scope>
    <source>
        <strain evidence="1">Niue_2</strain>
        <tissue evidence="1">Leaf</tissue>
    </source>
</reference>
<gene>
    <name evidence="1" type="ORF">Taro_007983</name>
</gene>
<dbReference type="AlphaFoldDB" id="A0A843TSN1"/>
<comment type="caution">
    <text evidence="1">The sequence shown here is derived from an EMBL/GenBank/DDBJ whole genome shotgun (WGS) entry which is preliminary data.</text>
</comment>
<dbReference type="Proteomes" id="UP000652761">
    <property type="component" value="Unassembled WGS sequence"/>
</dbReference>